<evidence type="ECO:0000313" key="2">
    <source>
        <dbReference type="Proteomes" id="UP000003434"/>
    </source>
</evidence>
<gene>
    <name evidence="1" type="primary">yqeC</name>
    <name evidence="1" type="ORF">HMPREF0381_2382</name>
</gene>
<reference evidence="1 2" key="1">
    <citation type="submission" date="2010-12" db="EMBL/GenBank/DDBJ databases">
        <authorList>
            <person name="Muzny D."/>
            <person name="Qin X."/>
            <person name="Deng J."/>
            <person name="Jiang H."/>
            <person name="Liu Y."/>
            <person name="Qu J."/>
            <person name="Song X.-Z."/>
            <person name="Zhang L."/>
            <person name="Thornton R."/>
            <person name="Coyle M."/>
            <person name="Francisco L."/>
            <person name="Jackson L."/>
            <person name="Javaid M."/>
            <person name="Korchina V."/>
            <person name="Kovar C."/>
            <person name="Mata R."/>
            <person name="Mathew T."/>
            <person name="Ngo R."/>
            <person name="Nguyen L."/>
            <person name="Nguyen N."/>
            <person name="Okwuonu G."/>
            <person name="Ongeri F."/>
            <person name="Pham C."/>
            <person name="Simmons D."/>
            <person name="Wilczek-Boney K."/>
            <person name="Hale W."/>
            <person name="Jakkamsetti A."/>
            <person name="Pham P."/>
            <person name="Ruth R."/>
            <person name="San Lucas F."/>
            <person name="Warren J."/>
            <person name="Zhang J."/>
            <person name="Zhao Z."/>
            <person name="Zhou C."/>
            <person name="Zhu D."/>
            <person name="Lee S."/>
            <person name="Bess C."/>
            <person name="Blankenburg K."/>
            <person name="Forbes L."/>
            <person name="Fu Q."/>
            <person name="Gubbala S."/>
            <person name="Hirani K."/>
            <person name="Jayaseelan J.C."/>
            <person name="Lara F."/>
            <person name="Munidasa M."/>
            <person name="Palculict T."/>
            <person name="Patil S."/>
            <person name="Pu L.-L."/>
            <person name="Saada N."/>
            <person name="Tang L."/>
            <person name="Weissenberger G."/>
            <person name="Zhu Y."/>
            <person name="Hemphill L."/>
            <person name="Shang Y."/>
            <person name="Youmans B."/>
            <person name="Ayvaz T."/>
            <person name="Ross M."/>
            <person name="Santibanez J."/>
            <person name="Aqrawi P."/>
            <person name="Gross S."/>
            <person name="Joshi V."/>
            <person name="Fowler G."/>
            <person name="Nazareth L."/>
            <person name="Reid J."/>
            <person name="Worley K."/>
            <person name="Petrosino J."/>
            <person name="Highlander S."/>
            <person name="Gibbs R."/>
        </authorList>
    </citation>
    <scope>NUCLEOTIDE SEQUENCE [LARGE SCALE GENOMIC DNA]</scope>
    <source>
        <strain evidence="1 2">DSM 3986</strain>
    </source>
</reference>
<proteinExistence type="predicted"/>
<dbReference type="Proteomes" id="UP000003434">
    <property type="component" value="Unassembled WGS sequence"/>
</dbReference>
<accession>E6LQZ7</accession>
<protein>
    <submittedName>
        <fullName evidence="1">Putative selenium-dependent hydroxylase accessory protein YqeC</fullName>
    </submittedName>
</protein>
<name>E6LQZ7_9FIRM</name>
<dbReference type="AlphaFoldDB" id="E6LQZ7"/>
<dbReference type="EMBL" id="AEPW01000092">
    <property type="protein sequence ID" value="EFU75693.1"/>
    <property type="molecule type" value="Genomic_DNA"/>
</dbReference>
<dbReference type="Pfam" id="PF19842">
    <property type="entry name" value="YqeC"/>
    <property type="match status" value="1"/>
</dbReference>
<dbReference type="eggNOG" id="COG1763">
    <property type="taxonomic scope" value="Bacteria"/>
</dbReference>
<dbReference type="HOGENOM" id="CLU_068045_1_0_9"/>
<comment type="caution">
    <text evidence="1">The sequence shown here is derived from an EMBL/GenBank/DDBJ whole genome shotgun (WGS) entry which is preliminary data.</text>
</comment>
<evidence type="ECO:0000313" key="1">
    <source>
        <dbReference type="EMBL" id="EFU75693.1"/>
    </source>
</evidence>
<dbReference type="InterPro" id="IPR017587">
    <property type="entry name" value="YqeC"/>
</dbReference>
<dbReference type="RefSeq" id="WP_008752143.1">
    <property type="nucleotide sequence ID" value="NZ_GL622296.1"/>
</dbReference>
<dbReference type="NCBIfam" id="TIGR03172">
    <property type="entry name" value="selenium cofactor biosynthesis protein YqeC"/>
    <property type="match status" value="1"/>
</dbReference>
<sequence length="237" mass="26555">MMISLVGGGGKTTTMFYIGNFFANTGKRVVITTSTHIVKPEKFAEIKSAKELENLFSGNEPVVVGTDEGKKLSSLELSELENFTKYADIVLVEADGAKKLPIKIPREDNEPVIPVSTDVCIVCMGIDAVGESLSEKCFRYERALEFFGWDKEHILTPKDAALILTSKKAGLKGVGDRKTVFLINKADTENDMKKALEVKKYIEFYCKENNFENFKVSITSYKNHMEFSDFNFLKEGM</sequence>
<organism evidence="1 2">
    <name type="scientific">Lachnoanaerobaculum saburreum DSM 3986</name>
    <dbReference type="NCBI Taxonomy" id="887325"/>
    <lineage>
        <taxon>Bacteria</taxon>
        <taxon>Bacillati</taxon>
        <taxon>Bacillota</taxon>
        <taxon>Clostridia</taxon>
        <taxon>Lachnospirales</taxon>
        <taxon>Lachnospiraceae</taxon>
        <taxon>Lachnoanaerobaculum</taxon>
    </lineage>
</organism>